<evidence type="ECO:0000256" key="2">
    <source>
        <dbReference type="ARBA" id="ARBA00022540"/>
    </source>
</evidence>
<evidence type="ECO:0000313" key="7">
    <source>
        <dbReference type="EMBL" id="JAP60444.1"/>
    </source>
</evidence>
<dbReference type="EMBL" id="GEEE01002781">
    <property type="protein sequence ID" value="JAP60444.1"/>
    <property type="molecule type" value="Transcribed_RNA"/>
</dbReference>
<dbReference type="PANTHER" id="PTHR10784">
    <property type="entry name" value="TRANSLATION INITIATION FACTOR 6"/>
    <property type="match status" value="1"/>
</dbReference>
<comment type="subcellular location">
    <subcellularLocation>
        <location evidence="6">Cytoplasm</location>
    </subcellularLocation>
    <subcellularLocation>
        <location evidence="6">Nucleus</location>
        <location evidence="6">Nucleolus</location>
    </subcellularLocation>
    <text evidence="6">Shuttles between cytoplasm and nucleus/nucleolus.</text>
</comment>
<keyword evidence="6" id="KW-0690">Ribosome biogenesis</keyword>
<organism evidence="7">
    <name type="scientific">Schistocephalus solidus</name>
    <name type="common">Tapeworm</name>
    <dbReference type="NCBI Taxonomy" id="70667"/>
    <lineage>
        <taxon>Eukaryota</taxon>
        <taxon>Metazoa</taxon>
        <taxon>Spiralia</taxon>
        <taxon>Lophotrochozoa</taxon>
        <taxon>Platyhelminthes</taxon>
        <taxon>Cestoda</taxon>
        <taxon>Eucestoda</taxon>
        <taxon>Diphyllobothriidea</taxon>
        <taxon>Diphyllobothriidae</taxon>
        <taxon>Schistocephalus</taxon>
    </lineage>
</organism>
<dbReference type="GO" id="GO:0005730">
    <property type="term" value="C:nucleolus"/>
    <property type="evidence" value="ECO:0007669"/>
    <property type="project" value="UniProtKB-SubCell"/>
</dbReference>
<protein>
    <recommendedName>
        <fullName evidence="6">Eukaryotic translation initiation factor 6</fullName>
        <shortName evidence="6">eIF-6</shortName>
    </recommendedName>
</protein>
<comment type="subunit">
    <text evidence="5">Monomer. Associates with the 60S ribosomal subunit. Interacts with RACK1. Interacts with DICER1, AGO2, TARBP2, MOV10 and RPL7A; they form a large RNA-induced silencing complex (RISC).</text>
</comment>
<name>A0A0V0J3P6_SCHSO</name>
<keyword evidence="1 6" id="KW-0963">Cytoplasm</keyword>
<accession>A0A0V0J3P6</accession>
<dbReference type="GO" id="GO:0042273">
    <property type="term" value="P:ribosomal large subunit biogenesis"/>
    <property type="evidence" value="ECO:0007669"/>
    <property type="project" value="UniProtKB-UniRule"/>
</dbReference>
<dbReference type="PIRSF" id="PIRSF006413">
    <property type="entry name" value="IF-6"/>
    <property type="match status" value="1"/>
</dbReference>
<evidence type="ECO:0000256" key="1">
    <source>
        <dbReference type="ARBA" id="ARBA00022490"/>
    </source>
</evidence>
<keyword evidence="4 6" id="KW-0539">Nucleus</keyword>
<comment type="function">
    <text evidence="6">Binds to the 60S ribosomal subunit and prevents its association with the 40S ribosomal subunit to form the 80S initiation complex in the cytoplasm. May also be involved in ribosome biogenesis.</text>
</comment>
<evidence type="ECO:0000256" key="4">
    <source>
        <dbReference type="ARBA" id="ARBA00023242"/>
    </source>
</evidence>
<dbReference type="CDD" id="cd00527">
    <property type="entry name" value="IF6"/>
    <property type="match status" value="1"/>
</dbReference>
<sequence length="245" mass="26159">MALRAQFEGHNDIGVFTRLTNTYCLVSIGGSEGYYSVFEAELGDSIPVIHASIAGIRTVGCLTAGNSKGLLLPHTATDQELTHLTNSLPEKVNVRRIEERLSALGNTIVCNDYVALIHPDLDKETEELVSDVLGVEVFRSVIAGQALVGTYACLTNQGGLVHPQTSIQELDQLSSLLQLPLTAGTVNRGSALIGSGLVVNDWSAFCGLDTTSTEIQVIESIFQLHDQNTKLASAPIRDAILESLG</sequence>
<evidence type="ECO:0000256" key="3">
    <source>
        <dbReference type="ARBA" id="ARBA00022917"/>
    </source>
</evidence>
<dbReference type="SMART" id="SM00654">
    <property type="entry name" value="eIF6"/>
    <property type="match status" value="1"/>
</dbReference>
<reference evidence="7" key="1">
    <citation type="submission" date="2016-01" db="EMBL/GenBank/DDBJ databases">
        <title>Reference transcriptome for the parasite Schistocephalus solidus: insights into the molecular evolution of parasitism.</title>
        <authorList>
            <person name="Hebert F.O."/>
            <person name="Grambauer S."/>
            <person name="Barber I."/>
            <person name="Landry C.R."/>
            <person name="Aubin-Horth N."/>
        </authorList>
    </citation>
    <scope>NUCLEOTIDE SEQUENCE</scope>
</reference>
<dbReference type="Pfam" id="PF01912">
    <property type="entry name" value="eIF-6"/>
    <property type="match status" value="1"/>
</dbReference>
<dbReference type="FunFam" id="3.75.10.10:FF:000001">
    <property type="entry name" value="Eukaryotic translation initiation factor 6"/>
    <property type="match status" value="1"/>
</dbReference>
<dbReference type="AlphaFoldDB" id="A0A0V0J3P6"/>
<evidence type="ECO:0000256" key="5">
    <source>
        <dbReference type="ARBA" id="ARBA00062592"/>
    </source>
</evidence>
<proteinExistence type="inferred from homology"/>
<dbReference type="GO" id="GO:0043023">
    <property type="term" value="F:ribosomal large subunit binding"/>
    <property type="evidence" value="ECO:0007669"/>
    <property type="project" value="UniProtKB-UniRule"/>
</dbReference>
<dbReference type="Gene3D" id="3.75.10.10">
    <property type="entry name" value="L-arginine/glycine Amidinotransferase, Chain A"/>
    <property type="match status" value="1"/>
</dbReference>
<dbReference type="HAMAP" id="MF_00032">
    <property type="entry name" value="eIF_6"/>
    <property type="match status" value="1"/>
</dbReference>
<gene>
    <name evidence="7" type="primary">IF6</name>
    <name evidence="6" type="synonym">EIF6</name>
    <name evidence="7" type="ORF">TR96597</name>
</gene>
<comment type="similarity">
    <text evidence="6">Belongs to the eIF-6 family.</text>
</comment>
<keyword evidence="3 6" id="KW-0648">Protein biosynthesis</keyword>
<dbReference type="InterPro" id="IPR002769">
    <property type="entry name" value="eIF6"/>
</dbReference>
<dbReference type="NCBIfam" id="TIGR00323">
    <property type="entry name" value="eIF-6"/>
    <property type="match status" value="1"/>
</dbReference>
<dbReference type="GO" id="GO:0005737">
    <property type="term" value="C:cytoplasm"/>
    <property type="evidence" value="ECO:0007669"/>
    <property type="project" value="UniProtKB-SubCell"/>
</dbReference>
<dbReference type="GO" id="GO:0042256">
    <property type="term" value="P:cytosolic ribosome assembly"/>
    <property type="evidence" value="ECO:0007669"/>
    <property type="project" value="UniProtKB-UniRule"/>
</dbReference>
<dbReference type="SUPFAM" id="SSF55909">
    <property type="entry name" value="Pentein"/>
    <property type="match status" value="1"/>
</dbReference>
<dbReference type="GO" id="GO:0003743">
    <property type="term" value="F:translation initiation factor activity"/>
    <property type="evidence" value="ECO:0007669"/>
    <property type="project" value="UniProtKB-UniRule"/>
</dbReference>
<keyword evidence="2 6" id="KW-0396">Initiation factor</keyword>
<evidence type="ECO:0000256" key="6">
    <source>
        <dbReference type="HAMAP-Rule" id="MF_03132"/>
    </source>
</evidence>